<dbReference type="Pfam" id="PF00206">
    <property type="entry name" value="Lyase_1"/>
    <property type="match status" value="1"/>
</dbReference>
<dbReference type="PRINTS" id="PR00149">
    <property type="entry name" value="FUMRATELYASE"/>
</dbReference>
<evidence type="ECO:0000313" key="6">
    <source>
        <dbReference type="Proteomes" id="UP000008004"/>
    </source>
</evidence>
<comment type="similarity">
    <text evidence="3">Belongs to the lyase 1 family. Adenylosuccinate lyase subfamily.</text>
</comment>
<dbReference type="UniPathway" id="UPA00075">
    <property type="reaction ID" value="UER00336"/>
</dbReference>
<dbReference type="AlphaFoldDB" id="H8IPD3"/>
<dbReference type="PROSITE" id="PS00163">
    <property type="entry name" value="FUMARATE_LYASES"/>
    <property type="match status" value="1"/>
</dbReference>
<dbReference type="Pfam" id="PF10397">
    <property type="entry name" value="ADSL_C"/>
    <property type="match status" value="1"/>
</dbReference>
<dbReference type="GO" id="GO:0070626">
    <property type="term" value="F:(S)-2-(5-amino-1-(5-phospho-D-ribosyl)imidazole-4-carboxamido) succinate lyase (fumarate-forming) activity"/>
    <property type="evidence" value="ECO:0007669"/>
    <property type="project" value="TreeGrafter"/>
</dbReference>
<dbReference type="Gene3D" id="1.10.275.60">
    <property type="match status" value="1"/>
</dbReference>
<comment type="pathway">
    <text evidence="3">Purine metabolism; AMP biosynthesis via de novo pathway; AMP from IMP: step 2/2.</text>
</comment>
<dbReference type="KEGG" id="mia:OCU_06200"/>
<dbReference type="PANTHER" id="PTHR43172:SF1">
    <property type="entry name" value="ADENYLOSUCCINATE LYASE"/>
    <property type="match status" value="1"/>
</dbReference>
<dbReference type="InterPro" id="IPR000362">
    <property type="entry name" value="Fumarate_lyase_fam"/>
</dbReference>
<dbReference type="SUPFAM" id="SSF48557">
    <property type="entry name" value="L-aspartase-like"/>
    <property type="match status" value="1"/>
</dbReference>
<name>H8IPD3_MYCIA</name>
<dbReference type="InterPro" id="IPR008948">
    <property type="entry name" value="L-Aspartase-like"/>
</dbReference>
<comment type="pathway">
    <text evidence="3">Purine metabolism; IMP biosynthesis via de novo pathway; 5-amino-1-(5-phospho-D-ribosyl)imidazole-4-carboxamide from 5-amino-1-(5-phospho-D-ribosyl)imidazole-4-carboxylate: step 2/2.</text>
</comment>
<comment type="catalytic activity">
    <reaction evidence="3">
        <text>N(6)-(1,2-dicarboxyethyl)-AMP = fumarate + AMP</text>
        <dbReference type="Rhea" id="RHEA:16853"/>
        <dbReference type="ChEBI" id="CHEBI:29806"/>
        <dbReference type="ChEBI" id="CHEBI:57567"/>
        <dbReference type="ChEBI" id="CHEBI:456215"/>
        <dbReference type="EC" id="4.3.2.2"/>
    </reaction>
</comment>
<dbReference type="NCBIfam" id="TIGR00928">
    <property type="entry name" value="purB"/>
    <property type="match status" value="1"/>
</dbReference>
<sequence>MTATQRGYGGIECNATAIFGPIFRRHVTPGVRRPGRDDRKLCVREDQVSIPNVLATRYASAEMVAIWSPEAKIVAERRLWLAVLRAQAELGVAVPPDAIADYERVLEDVDLSSIADRERVLRHDVKARIEEFNALAGHEHVHKGMTSRDLTENVEQLQIRRSLELVFAHGVAVAARLAERAVAYRDLVMAGRSHNVAAQATTLGKRFASAAQETLIALTRLRELIDRYPLRGIKGPMGTSQDMLDLLDGDAAKLAELERRIAQFLGFTTVLTSVGQVYPRSLDHDVISALVQLGAGASSMAHTIRLMAGHELVTEGFAPGQVGSSAMPHKMNTRSCERVNGLQVVLRGYASMAAELAGAQWNEGDVFCSVVRRVALPDSFFAIDGQIETFLTVLDEFGAYPAVIARELDRYLPFLATTKVLIAAVRAGMGREAAHHVIREHAVATALAMRERGAEPDLLDRLAADDRLPLDRAALDAALADKKAFTGAAGDQVDEVAALVDALVSRYPDAAKYAPGAIL</sequence>
<evidence type="ECO:0000256" key="1">
    <source>
        <dbReference type="ARBA" id="ARBA00023239"/>
    </source>
</evidence>
<dbReference type="UniPathway" id="UPA00074">
    <property type="reaction ID" value="UER00132"/>
</dbReference>
<evidence type="ECO:0000256" key="2">
    <source>
        <dbReference type="NCBIfam" id="TIGR00928"/>
    </source>
</evidence>
<dbReference type="GO" id="GO:0005829">
    <property type="term" value="C:cytosol"/>
    <property type="evidence" value="ECO:0007669"/>
    <property type="project" value="TreeGrafter"/>
</dbReference>
<evidence type="ECO:0000259" key="4">
    <source>
        <dbReference type="SMART" id="SM00998"/>
    </source>
</evidence>
<proteinExistence type="inferred from homology"/>
<gene>
    <name evidence="5" type="ordered locus">OCU_06200</name>
</gene>
<protein>
    <recommendedName>
        <fullName evidence="2 3">Adenylosuccinate lyase</fullName>
        <shortName evidence="3">ASL</shortName>
        <ecNumber evidence="2 3">4.3.2.2</ecNumber>
    </recommendedName>
    <alternativeName>
        <fullName evidence="3">Adenylosuccinase</fullName>
    </alternativeName>
</protein>
<accession>H8IPD3</accession>
<feature type="domain" description="Adenylosuccinate lyase C-terminal" evidence="4">
    <location>
        <begin position="412"/>
        <end position="497"/>
    </location>
</feature>
<dbReference type="eggNOG" id="COG0015">
    <property type="taxonomic scope" value="Bacteria"/>
</dbReference>
<dbReference type="SMART" id="SM00998">
    <property type="entry name" value="ADSL_C"/>
    <property type="match status" value="1"/>
</dbReference>
<keyword evidence="3" id="KW-0658">Purine biosynthesis</keyword>
<dbReference type="InterPro" id="IPR004769">
    <property type="entry name" value="Pur_lyase"/>
</dbReference>
<reference evidence="5 6" key="1">
    <citation type="journal article" date="2012" name="J. Bacteriol.">
        <title>Complete genome sequence of Mycobacterium intracellulare strain ATCC 13950T.</title>
        <authorList>
            <person name="Kim B.J."/>
            <person name="Choi B.S."/>
            <person name="Lim J.S."/>
            <person name="Choi I.Y."/>
            <person name="Lee J.H."/>
            <person name="Chun J."/>
            <person name="Kook Y.H."/>
            <person name="Kim B.J."/>
        </authorList>
    </citation>
    <scope>NUCLEOTIDE SEQUENCE [LARGE SCALE GENOMIC DNA]</scope>
    <source>
        <strain evidence="6">ATCC 13950 / DSM 43223 / JCM 6384 / NCTC 13025 / 3600</strain>
    </source>
</reference>
<dbReference type="PANTHER" id="PTHR43172">
    <property type="entry name" value="ADENYLOSUCCINATE LYASE"/>
    <property type="match status" value="1"/>
</dbReference>
<dbReference type="Gene3D" id="1.20.200.10">
    <property type="entry name" value="Fumarase/aspartase (Central domain)"/>
    <property type="match status" value="1"/>
</dbReference>
<comment type="catalytic activity">
    <reaction evidence="3">
        <text>(2S)-2-[5-amino-1-(5-phospho-beta-D-ribosyl)imidazole-4-carboxamido]succinate = 5-amino-1-(5-phospho-beta-D-ribosyl)imidazole-4-carboxamide + fumarate</text>
        <dbReference type="Rhea" id="RHEA:23920"/>
        <dbReference type="ChEBI" id="CHEBI:29806"/>
        <dbReference type="ChEBI" id="CHEBI:58443"/>
        <dbReference type="ChEBI" id="CHEBI:58475"/>
        <dbReference type="EC" id="4.3.2.2"/>
    </reaction>
</comment>
<dbReference type="HOGENOM" id="CLU_030949_1_0_11"/>
<dbReference type="GO" id="GO:0006189">
    <property type="term" value="P:'de novo' IMP biosynthetic process"/>
    <property type="evidence" value="ECO:0007669"/>
    <property type="project" value="UniProtKB-UniPathway"/>
</dbReference>
<evidence type="ECO:0000313" key="5">
    <source>
        <dbReference type="EMBL" id="AFC41840.1"/>
    </source>
</evidence>
<dbReference type="Proteomes" id="UP000008004">
    <property type="component" value="Chromosome"/>
</dbReference>
<dbReference type="InterPro" id="IPR019468">
    <property type="entry name" value="AdenyloSucc_lyase_C"/>
</dbReference>
<dbReference type="InterPro" id="IPR020557">
    <property type="entry name" value="Fumarate_lyase_CS"/>
</dbReference>
<keyword evidence="1 3" id="KW-0456">Lyase</keyword>
<dbReference type="InterPro" id="IPR022761">
    <property type="entry name" value="Fumarate_lyase_N"/>
</dbReference>
<dbReference type="Gene3D" id="1.10.40.30">
    <property type="entry name" value="Fumarase/aspartase (C-terminal domain)"/>
    <property type="match status" value="1"/>
</dbReference>
<dbReference type="PATRIC" id="fig|487521.10.peg.621"/>
<organism evidence="5 6">
    <name type="scientific">Mycobacterium intracellulare (strain ATCC 13950 / DSM 43223 / JCM 6384 / NCTC 13025 / 3600)</name>
    <dbReference type="NCBI Taxonomy" id="487521"/>
    <lineage>
        <taxon>Bacteria</taxon>
        <taxon>Bacillati</taxon>
        <taxon>Actinomycetota</taxon>
        <taxon>Actinomycetes</taxon>
        <taxon>Mycobacteriales</taxon>
        <taxon>Mycobacteriaceae</taxon>
        <taxon>Mycobacterium</taxon>
        <taxon>Mycobacterium avium complex (MAC)</taxon>
    </lineage>
</organism>
<dbReference type="EMBL" id="CP003322">
    <property type="protein sequence ID" value="AFC41840.1"/>
    <property type="molecule type" value="Genomic_DNA"/>
</dbReference>
<dbReference type="GO" id="GO:0004018">
    <property type="term" value="F:N6-(1,2-dicarboxyethyl)AMP AMP-lyase (fumarate-forming) activity"/>
    <property type="evidence" value="ECO:0007669"/>
    <property type="project" value="UniProtKB-UniRule"/>
</dbReference>
<evidence type="ECO:0000256" key="3">
    <source>
        <dbReference type="RuleBase" id="RU361172"/>
    </source>
</evidence>
<dbReference type="EC" id="4.3.2.2" evidence="2 3"/>
<dbReference type="GO" id="GO:0044208">
    <property type="term" value="P:'de novo' AMP biosynthetic process"/>
    <property type="evidence" value="ECO:0007669"/>
    <property type="project" value="UniProtKB-UniPathway"/>
</dbReference>